<feature type="compositionally biased region" description="Polar residues" evidence="1">
    <location>
        <begin position="921"/>
        <end position="974"/>
    </location>
</feature>
<feature type="compositionally biased region" description="Polar residues" evidence="1">
    <location>
        <begin position="1042"/>
        <end position="1075"/>
    </location>
</feature>
<dbReference type="CDD" id="cd06503">
    <property type="entry name" value="ATP-synt_Fo_b"/>
    <property type="match status" value="1"/>
</dbReference>
<feature type="chain" id="PRO_5030973900" evidence="2">
    <location>
        <begin position="36"/>
        <end position="1103"/>
    </location>
</feature>
<protein>
    <submittedName>
        <fullName evidence="3">Uncharacterized protein</fullName>
    </submittedName>
</protein>
<evidence type="ECO:0000313" key="3">
    <source>
        <dbReference type="EMBL" id="CAE0710568.1"/>
    </source>
</evidence>
<feature type="compositionally biased region" description="Polar residues" evidence="1">
    <location>
        <begin position="857"/>
        <end position="870"/>
    </location>
</feature>
<name>A0A7S4EG07_9STRA</name>
<feature type="region of interest" description="Disordered" evidence="1">
    <location>
        <begin position="774"/>
        <end position="871"/>
    </location>
</feature>
<feature type="compositionally biased region" description="Low complexity" evidence="1">
    <location>
        <begin position="817"/>
        <end position="835"/>
    </location>
</feature>
<evidence type="ECO:0000256" key="2">
    <source>
        <dbReference type="SAM" id="SignalP"/>
    </source>
</evidence>
<organism evidence="3">
    <name type="scientific">Pseudo-nitzschia australis</name>
    <dbReference type="NCBI Taxonomy" id="44445"/>
    <lineage>
        <taxon>Eukaryota</taxon>
        <taxon>Sar</taxon>
        <taxon>Stramenopiles</taxon>
        <taxon>Ochrophyta</taxon>
        <taxon>Bacillariophyta</taxon>
        <taxon>Bacillariophyceae</taxon>
        <taxon>Bacillariophycidae</taxon>
        <taxon>Bacillariales</taxon>
        <taxon>Bacillariaceae</taxon>
        <taxon>Pseudo-nitzschia</taxon>
    </lineage>
</organism>
<sequence>MTLTMMATKNPSNVSTMGALIVLVALALLTARSDAFVSPPSIVNANRVLVPSQQQHNNDRSSRLYSSTASGSGFGVIDSWKLLPDGRIQGVMADTGDNVLTSPLKKKNGLKESMTIRTVSGSRYELGMPASTASNQNVNSNERMSPARLGTPRATLPGRNIPGFNVNSGSNVRATQPLNSAPTASQDRVLREYMANKGRGTATTATNNEVDPDTGTALGKKNKYLKPLVGTASALAVGALLASTGTVSDKGVDLSKLKNLPDPTKVFESTKSLGFPDIKALKAPAIPSPGISLPKFEGVSAPKLPEVKLPEGIKINVPDGVKNIGDSASGAIDDALDGVGLKLPPSPFAKKSQVVSVGAGPYRVPMPYLDEQVVQAKKEAAEKEEADRIQKIKAEEAARKKAEDLVIAQQNKERELALKQRAEEEARIRQEADVRVKKAEQETALLRAEAEKETALLRAEAEKETARLRSEAEKETARLRSEADKEAARLRSEAEKEAARLRDEVQRTKAEVEKTRAEVEKTQLDTLKKEKAAAEETARLKKDAEAALMKERAAKEEFSQKLQAAEMAQLSQAKDFTAKLQAAQEAAEKERTLAVATAAAEKLAEEAAVREAEAAAAATAAIRKTSVGASAARKATYPKPSMTTYEAWQQRQQVAYQTRINEVASGVKKVEPVAPSLTSSSSNENLSTFKRWQQSVAAQQAVSMSAQPVTAAFVTGAPAPVINKLVSGSTKLSEVAKTLNGDLGYTIAGSSALIGGITYGYMYQKIQGELAEYEDTQPPPTKETIVPPPPTSSATVQPLPPIVPPTKKTVAPPPPASSATVQPLPSIVPPTKKIVVPPPPGSSATVKPLPPIVPPTRTVQAKQESATSATMAIDTKPYLDVLDDGSASVTKSVSPRPPKQSYSPFAGPPTEVTKPPPANPSTPEATNNGGSYLESMSNVSGGKPSLKTSYSPFSNSKETTGNDSLYNTPSSESSPIEEKYEEPLKSDTSDTSVIGASYLESMAGGDESAKATLKTSYSPFGTPKTFKTSSDSFNDDPLAINEESSTSEPLTTGALDSTTSSQGSYLNGLNDSNAPSGVKKSYSPFGRKPKEVNDNGLYSPGNS</sequence>
<feature type="signal peptide" evidence="2">
    <location>
        <begin position="1"/>
        <end position="35"/>
    </location>
</feature>
<feature type="region of interest" description="Disordered" evidence="1">
    <location>
        <begin position="887"/>
        <end position="992"/>
    </location>
</feature>
<feature type="compositionally biased region" description="Polar residues" evidence="1">
    <location>
        <begin position="1016"/>
        <end position="1032"/>
    </location>
</feature>
<accession>A0A7S4EG07</accession>
<dbReference type="EMBL" id="HBIX01004195">
    <property type="protein sequence ID" value="CAE0710568.1"/>
    <property type="molecule type" value="Transcribed_RNA"/>
</dbReference>
<gene>
    <name evidence="3" type="ORF">PAUS00366_LOCUS3295</name>
</gene>
<reference evidence="3" key="1">
    <citation type="submission" date="2021-01" db="EMBL/GenBank/DDBJ databases">
        <authorList>
            <person name="Corre E."/>
            <person name="Pelletier E."/>
            <person name="Niang G."/>
            <person name="Scheremetjew M."/>
            <person name="Finn R."/>
            <person name="Kale V."/>
            <person name="Holt S."/>
            <person name="Cochrane G."/>
            <person name="Meng A."/>
            <person name="Brown T."/>
            <person name="Cohen L."/>
        </authorList>
    </citation>
    <scope>NUCLEOTIDE SEQUENCE</scope>
    <source>
        <strain evidence="3">10249 10 AB</strain>
    </source>
</reference>
<keyword evidence="2" id="KW-0732">Signal</keyword>
<dbReference type="PANTHER" id="PTHR34491:SF74">
    <property type="entry name" value="DUF4456 DOMAIN-CONTAINING PROTEIN"/>
    <property type="match status" value="1"/>
</dbReference>
<feature type="region of interest" description="Disordered" evidence="1">
    <location>
        <begin position="1016"/>
        <end position="1103"/>
    </location>
</feature>
<feature type="compositionally biased region" description="Pro residues" evidence="1">
    <location>
        <begin position="777"/>
        <end position="791"/>
    </location>
</feature>
<feature type="region of interest" description="Disordered" evidence="1">
    <location>
        <begin position="464"/>
        <end position="486"/>
    </location>
</feature>
<feature type="compositionally biased region" description="Basic and acidic residues" evidence="1">
    <location>
        <begin position="976"/>
        <end position="988"/>
    </location>
</feature>
<evidence type="ECO:0000256" key="1">
    <source>
        <dbReference type="SAM" id="MobiDB-lite"/>
    </source>
</evidence>
<proteinExistence type="predicted"/>
<dbReference type="PANTHER" id="PTHR34491">
    <property type="entry name" value="A-TYPE INCLUSION PROTEIN, PUTATIVE-RELATED"/>
    <property type="match status" value="1"/>
</dbReference>
<dbReference type="AlphaFoldDB" id="A0A7S4EG07"/>